<evidence type="ECO:0000313" key="2">
    <source>
        <dbReference type="EMBL" id="GBO11456.1"/>
    </source>
</evidence>
<evidence type="ECO:0000313" key="3">
    <source>
        <dbReference type="Proteomes" id="UP000499080"/>
    </source>
</evidence>
<name>A0A4Y2UIK0_ARAVE</name>
<reference evidence="2 3" key="1">
    <citation type="journal article" date="2019" name="Sci. Rep.">
        <title>Orb-weaving spider Araneus ventricosus genome elucidates the spidroin gene catalogue.</title>
        <authorList>
            <person name="Kono N."/>
            <person name="Nakamura H."/>
            <person name="Ohtoshi R."/>
            <person name="Moran D.A.P."/>
            <person name="Shinohara A."/>
            <person name="Yoshida Y."/>
            <person name="Fujiwara M."/>
            <person name="Mori M."/>
            <person name="Tomita M."/>
            <person name="Arakawa K."/>
        </authorList>
    </citation>
    <scope>NUCLEOTIDE SEQUENCE [LARGE SCALE GENOMIC DNA]</scope>
</reference>
<dbReference type="Proteomes" id="UP000499080">
    <property type="component" value="Unassembled WGS sequence"/>
</dbReference>
<gene>
    <name evidence="2" type="ORF">AVEN_201538_1</name>
</gene>
<comment type="caution">
    <text evidence="2">The sequence shown here is derived from an EMBL/GenBank/DDBJ whole genome shotgun (WGS) entry which is preliminary data.</text>
</comment>
<proteinExistence type="predicted"/>
<sequence length="107" mass="11873">MTMNQEKPVSQKLSILCTLTHSSLGSGRRPLKSARFSDPNSNSPAVIDYDEMTPQNIEDNDDESRETTISPRILASPSHFKKSVQYHVLNLLISIIHTVTKLSCGCT</sequence>
<accession>A0A4Y2UIK0</accession>
<evidence type="ECO:0000256" key="1">
    <source>
        <dbReference type="SAM" id="MobiDB-lite"/>
    </source>
</evidence>
<dbReference type="EMBL" id="BGPR01036305">
    <property type="protein sequence ID" value="GBO11456.1"/>
    <property type="molecule type" value="Genomic_DNA"/>
</dbReference>
<keyword evidence="3" id="KW-1185">Reference proteome</keyword>
<dbReference type="AlphaFoldDB" id="A0A4Y2UIK0"/>
<organism evidence="2 3">
    <name type="scientific">Araneus ventricosus</name>
    <name type="common">Orbweaver spider</name>
    <name type="synonym">Epeira ventricosa</name>
    <dbReference type="NCBI Taxonomy" id="182803"/>
    <lineage>
        <taxon>Eukaryota</taxon>
        <taxon>Metazoa</taxon>
        <taxon>Ecdysozoa</taxon>
        <taxon>Arthropoda</taxon>
        <taxon>Chelicerata</taxon>
        <taxon>Arachnida</taxon>
        <taxon>Araneae</taxon>
        <taxon>Araneomorphae</taxon>
        <taxon>Entelegynae</taxon>
        <taxon>Araneoidea</taxon>
        <taxon>Araneidae</taxon>
        <taxon>Araneus</taxon>
    </lineage>
</organism>
<feature type="region of interest" description="Disordered" evidence="1">
    <location>
        <begin position="24"/>
        <end position="68"/>
    </location>
</feature>
<protein>
    <submittedName>
        <fullName evidence="2">Uncharacterized protein</fullName>
    </submittedName>
</protein>